<feature type="transmembrane region" description="Helical" evidence="4">
    <location>
        <begin position="84"/>
        <end position="101"/>
    </location>
</feature>
<dbReference type="InterPro" id="IPR019251">
    <property type="entry name" value="DUF2231_TM"/>
</dbReference>
<keyword evidence="4" id="KW-0472">Membrane</keyword>
<dbReference type="STRING" id="990371.SAMN05421813_1091"/>
<dbReference type="AlphaFoldDB" id="A0A1G9RZP0"/>
<proteinExistence type="predicted"/>
<accession>A0A1G9RZP0</accession>
<dbReference type="InterPro" id="IPR032675">
    <property type="entry name" value="LRR_dom_sf"/>
</dbReference>
<evidence type="ECO:0000313" key="6">
    <source>
        <dbReference type="EMBL" id="SDM28470.1"/>
    </source>
</evidence>
<dbReference type="RefSeq" id="WP_090703502.1">
    <property type="nucleotide sequence ID" value="NZ_FNHH01000009.1"/>
</dbReference>
<evidence type="ECO:0000313" key="7">
    <source>
        <dbReference type="Proteomes" id="UP000199226"/>
    </source>
</evidence>
<keyword evidence="3" id="KW-0349">Heme</keyword>
<evidence type="ECO:0000259" key="5">
    <source>
        <dbReference type="PROSITE" id="PS51007"/>
    </source>
</evidence>
<dbReference type="Pfam" id="PF09990">
    <property type="entry name" value="DUF2231"/>
    <property type="match status" value="1"/>
</dbReference>
<dbReference type="Gene3D" id="3.80.10.10">
    <property type="entry name" value="Ribonuclease Inhibitor"/>
    <property type="match status" value="1"/>
</dbReference>
<evidence type="ECO:0000256" key="4">
    <source>
        <dbReference type="SAM" id="Phobius"/>
    </source>
</evidence>
<dbReference type="GO" id="GO:0009055">
    <property type="term" value="F:electron transfer activity"/>
    <property type="evidence" value="ECO:0007669"/>
    <property type="project" value="InterPro"/>
</dbReference>
<reference evidence="7" key="1">
    <citation type="submission" date="2016-10" db="EMBL/GenBank/DDBJ databases">
        <authorList>
            <person name="Varghese N."/>
            <person name="Submissions S."/>
        </authorList>
    </citation>
    <scope>NUCLEOTIDE SEQUENCE [LARGE SCALE GENOMIC DNA]</scope>
    <source>
        <strain evidence="7">DSM 24536</strain>
    </source>
</reference>
<dbReference type="Pfam" id="PF07635">
    <property type="entry name" value="PSCyt1"/>
    <property type="match status" value="1"/>
</dbReference>
<dbReference type="SUPFAM" id="SSF52047">
    <property type="entry name" value="RNI-like"/>
    <property type="match status" value="1"/>
</dbReference>
<keyword evidence="4" id="KW-0812">Transmembrane</keyword>
<feature type="transmembrane region" description="Helical" evidence="4">
    <location>
        <begin position="16"/>
        <end position="37"/>
    </location>
</feature>
<dbReference type="OrthoDB" id="713772at2"/>
<evidence type="ECO:0000256" key="1">
    <source>
        <dbReference type="ARBA" id="ARBA00022723"/>
    </source>
</evidence>
<evidence type="ECO:0000256" key="2">
    <source>
        <dbReference type="ARBA" id="ARBA00023004"/>
    </source>
</evidence>
<feature type="transmembrane region" description="Helical" evidence="4">
    <location>
        <begin position="113"/>
        <end position="130"/>
    </location>
</feature>
<dbReference type="GO" id="GO:0046872">
    <property type="term" value="F:metal ion binding"/>
    <property type="evidence" value="ECO:0007669"/>
    <property type="project" value="UniProtKB-KW"/>
</dbReference>
<keyword evidence="4" id="KW-1133">Transmembrane helix</keyword>
<dbReference type="EMBL" id="FNHH01000009">
    <property type="protein sequence ID" value="SDM28470.1"/>
    <property type="molecule type" value="Genomic_DNA"/>
</dbReference>
<gene>
    <name evidence="6" type="ORF">SAMN05421813_1091</name>
</gene>
<dbReference type="GO" id="GO:0020037">
    <property type="term" value="F:heme binding"/>
    <property type="evidence" value="ECO:0007669"/>
    <property type="project" value="InterPro"/>
</dbReference>
<feature type="domain" description="Cytochrome c" evidence="5">
    <location>
        <begin position="155"/>
        <end position="311"/>
    </location>
</feature>
<dbReference type="Proteomes" id="UP000199226">
    <property type="component" value="Unassembled WGS sequence"/>
</dbReference>
<keyword evidence="7" id="KW-1185">Reference proteome</keyword>
<sequence length="441" mass="49107">MVLLDIAAFSGQLHPLIVHLPIGFLILALLFELLSYFKKYEFLKSSVSITLLLGFVAAVLACIFGYILSLSGDYDYRELNNHKISGIALALGTGLLFLLVSDPVKKLFEIKRSVFSVLCIFIVALVSYTGHQGGRLTHGSEYLSLKVLLETPREKPVSVGQAMIFEDVVHPILIQRCSQCHRDGKRKGEFSVQTLEDLLKGGKTGPAIEAGALNKSELFARIMLDPTNEKFMPSDGKTPLTKTEIEIIQWWIEKGKAVDGKRMSELQNTQVINAKVASYLKLGNFSGSDELAGETNDAVNQDIPAFVKMALIDTLRSKGLNIRVMQHKPLMLDVTLSEGKGDLINSMKTNLKSIAKNIIWLNLSNNELTDQDLDFLALMSNLEKLRLEKNPITDKIIPKVLSLKYLESINLNETKLTSAGIERLKQNSSVKRVYQWNLVSK</sequence>
<dbReference type="PANTHER" id="PTHR35889:SF3">
    <property type="entry name" value="F-BOX DOMAIN-CONTAINING PROTEIN"/>
    <property type="match status" value="1"/>
</dbReference>
<feature type="transmembrane region" description="Helical" evidence="4">
    <location>
        <begin position="49"/>
        <end position="72"/>
    </location>
</feature>
<protein>
    <submittedName>
        <fullName evidence="6">Uncharacterized membrane protein</fullName>
    </submittedName>
</protein>
<dbReference type="PROSITE" id="PS51007">
    <property type="entry name" value="CYTC"/>
    <property type="match status" value="1"/>
</dbReference>
<keyword evidence="2 3" id="KW-0408">Iron</keyword>
<evidence type="ECO:0000256" key="3">
    <source>
        <dbReference type="PROSITE-ProRule" id="PRU00433"/>
    </source>
</evidence>
<name>A0A1G9RZP0_9SPHI</name>
<dbReference type="PANTHER" id="PTHR35889">
    <property type="entry name" value="CYCLOINULO-OLIGOSACCHARIDE FRUCTANOTRANSFERASE-RELATED"/>
    <property type="match status" value="1"/>
</dbReference>
<dbReference type="InterPro" id="IPR011429">
    <property type="entry name" value="Cyt_c_Planctomycete-type"/>
</dbReference>
<keyword evidence="1 3" id="KW-0479">Metal-binding</keyword>
<organism evidence="6 7">
    <name type="scientific">Daejeonella rubra</name>
    <dbReference type="NCBI Taxonomy" id="990371"/>
    <lineage>
        <taxon>Bacteria</taxon>
        <taxon>Pseudomonadati</taxon>
        <taxon>Bacteroidota</taxon>
        <taxon>Sphingobacteriia</taxon>
        <taxon>Sphingobacteriales</taxon>
        <taxon>Sphingobacteriaceae</taxon>
        <taxon>Daejeonella</taxon>
    </lineage>
</organism>
<dbReference type="InterPro" id="IPR009056">
    <property type="entry name" value="Cyt_c-like_dom"/>
</dbReference>